<comment type="caution">
    <text evidence="2">The sequence shown here is derived from an EMBL/GenBank/DDBJ whole genome shotgun (WGS) entry which is preliminary data.</text>
</comment>
<dbReference type="Proteomes" id="UP000190539">
    <property type="component" value="Unassembled WGS sequence"/>
</dbReference>
<dbReference type="AlphaFoldDB" id="A0A1V4A1B0"/>
<sequence>MNRWKSVLLTGATAAVLVVGPVAGLAAATPETNTAVAAPAKPTLTAKATVSKIKAWQQFRIQGASTHMKSGTRVTLQQKQGKVWKSLPASMNTSRTGTYNLRVKIGIKGHNMLRVVGGGAISPVVNVTVT</sequence>
<dbReference type="OrthoDB" id="4248424at2"/>
<feature type="chain" id="PRO_5012821746" description="Bacterial Ig domain-containing protein" evidence="1">
    <location>
        <begin position="29"/>
        <end position="130"/>
    </location>
</feature>
<name>A0A1V4A1B0_9ACTN</name>
<dbReference type="EMBL" id="MVFC01000041">
    <property type="protein sequence ID" value="OON72170.1"/>
    <property type="molecule type" value="Genomic_DNA"/>
</dbReference>
<accession>A0A1V4A1B0</accession>
<evidence type="ECO:0000313" key="2">
    <source>
        <dbReference type="EMBL" id="OON72170.1"/>
    </source>
</evidence>
<keyword evidence="3" id="KW-1185">Reference proteome</keyword>
<feature type="signal peptide" evidence="1">
    <location>
        <begin position="1"/>
        <end position="28"/>
    </location>
</feature>
<evidence type="ECO:0008006" key="4">
    <source>
        <dbReference type="Google" id="ProtNLM"/>
    </source>
</evidence>
<evidence type="ECO:0000313" key="3">
    <source>
        <dbReference type="Proteomes" id="UP000190539"/>
    </source>
</evidence>
<gene>
    <name evidence="2" type="ORF">B1H18_30705</name>
</gene>
<organism evidence="2 3">
    <name type="scientific">Streptomyces tsukubensis</name>
    <dbReference type="NCBI Taxonomy" id="83656"/>
    <lineage>
        <taxon>Bacteria</taxon>
        <taxon>Bacillati</taxon>
        <taxon>Actinomycetota</taxon>
        <taxon>Actinomycetes</taxon>
        <taxon>Kitasatosporales</taxon>
        <taxon>Streptomycetaceae</taxon>
        <taxon>Streptomyces</taxon>
    </lineage>
</organism>
<dbReference type="RefSeq" id="WP_077973723.1">
    <property type="nucleotide sequence ID" value="NZ_CP045178.1"/>
</dbReference>
<protein>
    <recommendedName>
        <fullName evidence="4">Bacterial Ig domain-containing protein</fullName>
    </recommendedName>
</protein>
<reference evidence="2 3" key="1">
    <citation type="submission" date="2017-02" db="EMBL/GenBank/DDBJ databases">
        <title>Draft Genome Sequence of Streptomyces tsukubaensis F601, a Producer of the immunosuppressant tacrolimus FK506.</title>
        <authorList>
            <person name="Zong G."/>
            <person name="Zhong C."/>
            <person name="Fu J."/>
            <person name="Qin R."/>
            <person name="Cao G."/>
        </authorList>
    </citation>
    <scope>NUCLEOTIDE SEQUENCE [LARGE SCALE GENOMIC DNA]</scope>
    <source>
        <strain evidence="2 3">F601</strain>
    </source>
</reference>
<keyword evidence="1" id="KW-0732">Signal</keyword>
<proteinExistence type="predicted"/>
<evidence type="ECO:0000256" key="1">
    <source>
        <dbReference type="SAM" id="SignalP"/>
    </source>
</evidence>